<keyword evidence="2" id="KW-0560">Oxidoreductase</keyword>
<dbReference type="AlphaFoldDB" id="A0A1I0QE27"/>
<evidence type="ECO:0000256" key="2">
    <source>
        <dbReference type="ARBA" id="ARBA00023002"/>
    </source>
</evidence>
<dbReference type="EMBL" id="FOJA01000001">
    <property type="protein sequence ID" value="SEW24863.1"/>
    <property type="molecule type" value="Genomic_DNA"/>
</dbReference>
<dbReference type="CDD" id="cd05233">
    <property type="entry name" value="SDR_c"/>
    <property type="match status" value="1"/>
</dbReference>
<dbReference type="InterPro" id="IPR036291">
    <property type="entry name" value="NAD(P)-bd_dom_sf"/>
</dbReference>
<gene>
    <name evidence="3" type="ORF">SAMN04487945_2491</name>
</gene>
<name>A0A1I0QE27_9EURY</name>
<keyword evidence="4" id="KW-1185">Reference proteome</keyword>
<evidence type="ECO:0000313" key="4">
    <source>
        <dbReference type="Proteomes" id="UP000198518"/>
    </source>
</evidence>
<proteinExistence type="inferred from homology"/>
<protein>
    <submittedName>
        <fullName evidence="3">NADP-dependent 3-hydroxy acid dehydrogenase YdfG</fullName>
    </submittedName>
</protein>
<dbReference type="InterPro" id="IPR002347">
    <property type="entry name" value="SDR_fam"/>
</dbReference>
<comment type="similarity">
    <text evidence="1">Belongs to the short-chain dehydrogenases/reductases (SDR) family.</text>
</comment>
<dbReference type="SUPFAM" id="SSF51735">
    <property type="entry name" value="NAD(P)-binding Rossmann-fold domains"/>
    <property type="match status" value="1"/>
</dbReference>
<dbReference type="Proteomes" id="UP000198518">
    <property type="component" value="Unassembled WGS sequence"/>
</dbReference>
<dbReference type="GO" id="GO:0016614">
    <property type="term" value="F:oxidoreductase activity, acting on CH-OH group of donors"/>
    <property type="evidence" value="ECO:0007669"/>
    <property type="project" value="UniProtKB-ARBA"/>
</dbReference>
<dbReference type="PANTHER" id="PTHR48107:SF7">
    <property type="entry name" value="RE15974P"/>
    <property type="match status" value="1"/>
</dbReference>
<dbReference type="Gene3D" id="3.40.50.720">
    <property type="entry name" value="NAD(P)-binding Rossmann-like Domain"/>
    <property type="match status" value="1"/>
</dbReference>
<dbReference type="STRING" id="355548.SAMN04487945_2491"/>
<dbReference type="RefSeq" id="WP_089669710.1">
    <property type="nucleotide sequence ID" value="NZ_FOJA01000001.1"/>
</dbReference>
<accession>A0A1I0QE27</accession>
<dbReference type="Pfam" id="PF13561">
    <property type="entry name" value="adh_short_C2"/>
    <property type="match status" value="1"/>
</dbReference>
<dbReference type="PRINTS" id="PR00081">
    <property type="entry name" value="GDHRDH"/>
</dbReference>
<evidence type="ECO:0000256" key="1">
    <source>
        <dbReference type="ARBA" id="ARBA00006484"/>
    </source>
</evidence>
<dbReference type="OrthoDB" id="213346at2157"/>
<sequence>MTETVVVTGAAGGVGEAVARAFADEGATVVLGGRNRDAVETFAEDIGAEWMRADARDEYDAERLMETASRAGEESGVDVVVPCAAVYHGSAGETPLGEESYSAFDDTVRTNVRGVFAAVREALPHMDESGRAILPTGGVAREAKQGFGAYAVSKAAVEGVARQFAADCEQAVGCVDPGTVDTDLHGMGGRDPEDVGGLFTWAASVPEELDGDVLGLKAWKQATR</sequence>
<reference evidence="3 4" key="1">
    <citation type="submission" date="2016-10" db="EMBL/GenBank/DDBJ databases">
        <authorList>
            <person name="de Groot N.N."/>
        </authorList>
    </citation>
    <scope>NUCLEOTIDE SEQUENCE [LARGE SCALE GENOMIC DNA]</scope>
    <source>
        <strain evidence="3 4">CGMCC 1.5337</strain>
    </source>
</reference>
<dbReference type="PANTHER" id="PTHR48107">
    <property type="entry name" value="NADPH-DEPENDENT ALDEHYDE REDUCTASE-LIKE PROTEIN, CHLOROPLASTIC-RELATED"/>
    <property type="match status" value="1"/>
</dbReference>
<organism evidence="3 4">
    <name type="scientific">Halobacterium jilantaiense</name>
    <dbReference type="NCBI Taxonomy" id="355548"/>
    <lineage>
        <taxon>Archaea</taxon>
        <taxon>Methanobacteriati</taxon>
        <taxon>Methanobacteriota</taxon>
        <taxon>Stenosarchaea group</taxon>
        <taxon>Halobacteria</taxon>
        <taxon>Halobacteriales</taxon>
        <taxon>Halobacteriaceae</taxon>
        <taxon>Halobacterium</taxon>
    </lineage>
</organism>
<evidence type="ECO:0000313" key="3">
    <source>
        <dbReference type="EMBL" id="SEW24863.1"/>
    </source>
</evidence>